<comment type="subcellular location">
    <subcellularLocation>
        <location evidence="1">Cell membrane</location>
        <topology evidence="1">Single-pass type II membrane protein</topology>
    </subcellularLocation>
    <subcellularLocation>
        <location evidence="3">Membrane</location>
        <topology evidence="3">Single-pass type II membrane protein</topology>
    </subcellularLocation>
</comment>
<comment type="similarity">
    <text evidence="2 3">Belongs to the peptidase S26 family.</text>
</comment>
<sequence length="168" mass="17614">MWPVVVVLALAGCGGAPSDETEQFTQGGVSMEPAVKAGQVITVRKVAKGYTPKRGDVVLFRGDRAGWVNTTTPLLKRVVAVGGETVACCDVAGKVTVDGQPLDEPYVVENAPLDVPPEPQSCEPRRFGPVKVPADALFLMGDNRTRSNDSRCAGPVPVTAVHGVMTTS</sequence>
<comment type="caution">
    <text evidence="5">The sequence shown here is derived from an EMBL/GenBank/DDBJ whole genome shotgun (WGS) entry which is preliminary data.</text>
</comment>
<dbReference type="NCBIfam" id="TIGR02227">
    <property type="entry name" value="sigpep_I_bact"/>
    <property type="match status" value="1"/>
</dbReference>
<dbReference type="EC" id="3.4.21.89" evidence="3"/>
<accession>A0ABN1ZIL5</accession>
<gene>
    <name evidence="5" type="ORF">GCM10009827_003450</name>
</gene>
<dbReference type="Pfam" id="PF10502">
    <property type="entry name" value="Peptidase_S26"/>
    <property type="match status" value="1"/>
</dbReference>
<keyword evidence="6" id="KW-1185">Reference proteome</keyword>
<dbReference type="InterPro" id="IPR019533">
    <property type="entry name" value="Peptidase_S26"/>
</dbReference>
<protein>
    <recommendedName>
        <fullName evidence="3">Signal peptidase I</fullName>
        <ecNumber evidence="3">3.4.21.89</ecNumber>
    </recommendedName>
</protein>
<dbReference type="InterPro" id="IPR000223">
    <property type="entry name" value="Pept_S26A_signal_pept_1"/>
</dbReference>
<dbReference type="InterPro" id="IPR036286">
    <property type="entry name" value="LexA/Signal_pep-like_sf"/>
</dbReference>
<keyword evidence="3" id="KW-0378">Hydrolase</keyword>
<evidence type="ECO:0000313" key="5">
    <source>
        <dbReference type="EMBL" id="GAA1499783.1"/>
    </source>
</evidence>
<dbReference type="Proteomes" id="UP001501470">
    <property type="component" value="Unassembled WGS sequence"/>
</dbReference>
<evidence type="ECO:0000256" key="3">
    <source>
        <dbReference type="RuleBase" id="RU362042"/>
    </source>
</evidence>
<dbReference type="PRINTS" id="PR00727">
    <property type="entry name" value="LEADERPTASE"/>
</dbReference>
<evidence type="ECO:0000256" key="2">
    <source>
        <dbReference type="ARBA" id="ARBA00009370"/>
    </source>
</evidence>
<evidence type="ECO:0000259" key="4">
    <source>
        <dbReference type="Pfam" id="PF10502"/>
    </source>
</evidence>
<reference evidence="5 6" key="1">
    <citation type="journal article" date="2019" name="Int. J. Syst. Evol. Microbiol.">
        <title>The Global Catalogue of Microorganisms (GCM) 10K type strain sequencing project: providing services to taxonomists for standard genome sequencing and annotation.</title>
        <authorList>
            <consortium name="The Broad Institute Genomics Platform"/>
            <consortium name="The Broad Institute Genome Sequencing Center for Infectious Disease"/>
            <person name="Wu L."/>
            <person name="Ma J."/>
        </authorList>
    </citation>
    <scope>NUCLEOTIDE SEQUENCE [LARGE SCALE GENOMIC DNA]</scope>
    <source>
        <strain evidence="5 6">JCM 15933</strain>
    </source>
</reference>
<dbReference type="EMBL" id="BAAAQD010000001">
    <property type="protein sequence ID" value="GAA1499783.1"/>
    <property type="molecule type" value="Genomic_DNA"/>
</dbReference>
<evidence type="ECO:0000313" key="6">
    <source>
        <dbReference type="Proteomes" id="UP001501470"/>
    </source>
</evidence>
<keyword evidence="3" id="KW-0645">Protease</keyword>
<dbReference type="CDD" id="cd06530">
    <property type="entry name" value="S26_SPase_I"/>
    <property type="match status" value="1"/>
</dbReference>
<feature type="domain" description="Peptidase S26" evidence="4">
    <location>
        <begin position="21"/>
        <end position="165"/>
    </location>
</feature>
<comment type="catalytic activity">
    <reaction evidence="3">
        <text>Cleavage of hydrophobic, N-terminal signal or leader sequences from secreted and periplasmic proteins.</text>
        <dbReference type="EC" id="3.4.21.89"/>
    </reaction>
</comment>
<dbReference type="SUPFAM" id="SSF51306">
    <property type="entry name" value="LexA/Signal peptidase"/>
    <property type="match status" value="1"/>
</dbReference>
<organism evidence="5 6">
    <name type="scientific">Dactylosporangium maewongense</name>
    <dbReference type="NCBI Taxonomy" id="634393"/>
    <lineage>
        <taxon>Bacteria</taxon>
        <taxon>Bacillati</taxon>
        <taxon>Actinomycetota</taxon>
        <taxon>Actinomycetes</taxon>
        <taxon>Micromonosporales</taxon>
        <taxon>Micromonosporaceae</taxon>
        <taxon>Dactylosporangium</taxon>
    </lineage>
</organism>
<name>A0ABN1ZIL5_9ACTN</name>
<evidence type="ECO:0000256" key="1">
    <source>
        <dbReference type="ARBA" id="ARBA00004401"/>
    </source>
</evidence>
<proteinExistence type="inferred from homology"/>
<dbReference type="PANTHER" id="PTHR43390:SF1">
    <property type="entry name" value="CHLOROPLAST PROCESSING PEPTIDASE"/>
    <property type="match status" value="1"/>
</dbReference>
<dbReference type="PANTHER" id="PTHR43390">
    <property type="entry name" value="SIGNAL PEPTIDASE I"/>
    <property type="match status" value="1"/>
</dbReference>
<dbReference type="Gene3D" id="2.10.109.10">
    <property type="entry name" value="Umud Fragment, subunit A"/>
    <property type="match status" value="1"/>
</dbReference>